<dbReference type="PANTHER" id="PTHR30461:SF19">
    <property type="entry name" value="SITE-SPECIFIC RECOMBINASE RESOLVASE FAMILY"/>
    <property type="match status" value="1"/>
</dbReference>
<dbReference type="AlphaFoldDB" id="A0A412YLW8"/>
<evidence type="ECO:0000259" key="1">
    <source>
        <dbReference type="PROSITE" id="PS51736"/>
    </source>
</evidence>
<feature type="domain" description="Resolvase/invertase-type recombinase catalytic" evidence="1">
    <location>
        <begin position="2"/>
        <end position="153"/>
    </location>
</feature>
<dbReference type="Gene3D" id="1.10.10.60">
    <property type="entry name" value="Homeodomain-like"/>
    <property type="match status" value="1"/>
</dbReference>
<dbReference type="Gene3D" id="3.40.50.1390">
    <property type="entry name" value="Resolvase, N-terminal catalytic domain"/>
    <property type="match status" value="1"/>
</dbReference>
<organism evidence="2 3">
    <name type="scientific">Bacteroides intestinalis</name>
    <dbReference type="NCBI Taxonomy" id="329854"/>
    <lineage>
        <taxon>Bacteria</taxon>
        <taxon>Pseudomonadati</taxon>
        <taxon>Bacteroidota</taxon>
        <taxon>Bacteroidia</taxon>
        <taxon>Bacteroidales</taxon>
        <taxon>Bacteroidaceae</taxon>
        <taxon>Bacteroides</taxon>
    </lineage>
</organism>
<evidence type="ECO:0000313" key="3">
    <source>
        <dbReference type="Proteomes" id="UP000283850"/>
    </source>
</evidence>
<dbReference type="GO" id="GO:0003677">
    <property type="term" value="F:DNA binding"/>
    <property type="evidence" value="ECO:0007669"/>
    <property type="project" value="InterPro"/>
</dbReference>
<protein>
    <submittedName>
        <fullName evidence="2">DNA resolvase</fullName>
    </submittedName>
</protein>
<dbReference type="InterPro" id="IPR006120">
    <property type="entry name" value="Resolvase_HTH_dom"/>
</dbReference>
<accession>A0A412YLW8</accession>
<dbReference type="InterPro" id="IPR050639">
    <property type="entry name" value="SSR_resolvase"/>
</dbReference>
<sequence length="209" mass="23757">MKAVIYARVSSTTDRQSTDRQVTDLKKYAEYSKLEVVKVYEEKISGAKKNSERPVLVEALEFCIAEHADMLLVSELSRLGRNAFEVLETVKTLVDNKINLYIEKEKFTLLDDEKQPSTFAPIMLATLATCAQMERENIKFRLNSGRQQYIEKGGVLGRKVGSVKNVDSKKEEYKEALKMLKQGLSVRKVAKLADISASTVQRLKKEFQL</sequence>
<proteinExistence type="predicted"/>
<reference evidence="2 3" key="1">
    <citation type="submission" date="2018-08" db="EMBL/GenBank/DDBJ databases">
        <title>A genome reference for cultivated species of the human gut microbiota.</title>
        <authorList>
            <person name="Zou Y."/>
            <person name="Xue W."/>
            <person name="Luo G."/>
        </authorList>
    </citation>
    <scope>NUCLEOTIDE SEQUENCE [LARGE SCALE GENOMIC DNA]</scope>
    <source>
        <strain evidence="2 3">AF14-32</strain>
    </source>
</reference>
<dbReference type="SUPFAM" id="SSF53041">
    <property type="entry name" value="Resolvase-like"/>
    <property type="match status" value="1"/>
</dbReference>
<name>A0A412YLW8_9BACE</name>
<dbReference type="SMART" id="SM00857">
    <property type="entry name" value="Resolvase"/>
    <property type="match status" value="1"/>
</dbReference>
<dbReference type="InterPro" id="IPR006119">
    <property type="entry name" value="Resolv_N"/>
</dbReference>
<evidence type="ECO:0000313" key="2">
    <source>
        <dbReference type="EMBL" id="RGV58354.1"/>
    </source>
</evidence>
<comment type="caution">
    <text evidence="2">The sequence shown here is derived from an EMBL/GenBank/DDBJ whole genome shotgun (WGS) entry which is preliminary data.</text>
</comment>
<dbReference type="EMBL" id="QRZF01000001">
    <property type="protein sequence ID" value="RGV58354.1"/>
    <property type="molecule type" value="Genomic_DNA"/>
</dbReference>
<dbReference type="CDD" id="cd03768">
    <property type="entry name" value="SR_ResInv"/>
    <property type="match status" value="1"/>
</dbReference>
<dbReference type="PANTHER" id="PTHR30461">
    <property type="entry name" value="DNA-INVERTASE FROM LAMBDOID PROPHAGE"/>
    <property type="match status" value="1"/>
</dbReference>
<dbReference type="PROSITE" id="PS51736">
    <property type="entry name" value="RECOMBINASES_3"/>
    <property type="match status" value="1"/>
</dbReference>
<dbReference type="RefSeq" id="WP_022393697.1">
    <property type="nucleotide sequence ID" value="NZ_QRZF01000001.1"/>
</dbReference>
<dbReference type="GO" id="GO:0000150">
    <property type="term" value="F:DNA strand exchange activity"/>
    <property type="evidence" value="ECO:0007669"/>
    <property type="project" value="InterPro"/>
</dbReference>
<dbReference type="InterPro" id="IPR036162">
    <property type="entry name" value="Resolvase-like_N_sf"/>
</dbReference>
<dbReference type="Pfam" id="PF00239">
    <property type="entry name" value="Resolvase"/>
    <property type="match status" value="1"/>
</dbReference>
<dbReference type="Proteomes" id="UP000283850">
    <property type="component" value="Unassembled WGS sequence"/>
</dbReference>
<dbReference type="Pfam" id="PF02796">
    <property type="entry name" value="HTH_7"/>
    <property type="match status" value="1"/>
</dbReference>
<gene>
    <name evidence="2" type="ORF">DWW10_01620</name>
</gene>